<accession>A0A0E9XIN8</accession>
<sequence length="19" mass="2337">MFQSPVNYQFFLFKAILDK</sequence>
<reference evidence="1" key="1">
    <citation type="submission" date="2014-11" db="EMBL/GenBank/DDBJ databases">
        <authorList>
            <person name="Amaro Gonzalez C."/>
        </authorList>
    </citation>
    <scope>NUCLEOTIDE SEQUENCE</scope>
</reference>
<protein>
    <submittedName>
        <fullName evidence="1">Uncharacterized protein</fullName>
    </submittedName>
</protein>
<evidence type="ECO:0000313" key="1">
    <source>
        <dbReference type="EMBL" id="JAI02593.1"/>
    </source>
</evidence>
<dbReference type="AlphaFoldDB" id="A0A0E9XIN8"/>
<organism evidence="1">
    <name type="scientific">Anguilla anguilla</name>
    <name type="common">European freshwater eel</name>
    <name type="synonym">Muraena anguilla</name>
    <dbReference type="NCBI Taxonomy" id="7936"/>
    <lineage>
        <taxon>Eukaryota</taxon>
        <taxon>Metazoa</taxon>
        <taxon>Chordata</taxon>
        <taxon>Craniata</taxon>
        <taxon>Vertebrata</taxon>
        <taxon>Euteleostomi</taxon>
        <taxon>Actinopterygii</taxon>
        <taxon>Neopterygii</taxon>
        <taxon>Teleostei</taxon>
        <taxon>Anguilliformes</taxon>
        <taxon>Anguillidae</taxon>
        <taxon>Anguilla</taxon>
    </lineage>
</organism>
<name>A0A0E9XIN8_ANGAN</name>
<dbReference type="EMBL" id="GBXM01005985">
    <property type="protein sequence ID" value="JAI02593.1"/>
    <property type="molecule type" value="Transcribed_RNA"/>
</dbReference>
<reference evidence="1" key="2">
    <citation type="journal article" date="2015" name="Fish Shellfish Immunol.">
        <title>Early steps in the European eel (Anguilla anguilla)-Vibrio vulnificus interaction in the gills: Role of the RtxA13 toxin.</title>
        <authorList>
            <person name="Callol A."/>
            <person name="Pajuelo D."/>
            <person name="Ebbesson L."/>
            <person name="Teles M."/>
            <person name="MacKenzie S."/>
            <person name="Amaro C."/>
        </authorList>
    </citation>
    <scope>NUCLEOTIDE SEQUENCE</scope>
</reference>
<proteinExistence type="predicted"/>